<protein>
    <recommendedName>
        <fullName evidence="12">Peroxisomal membrane protein PEX13</fullName>
    </recommendedName>
    <alternativeName>
        <fullName evidence="11">Peroxin-13</fullName>
    </alternativeName>
</protein>
<evidence type="ECO:0000256" key="13">
    <source>
        <dbReference type="ARBA" id="ARBA00065871"/>
    </source>
</evidence>
<organism evidence="17 18">
    <name type="scientific">Eeniella nana</name>
    <name type="common">Yeast</name>
    <name type="synonym">Brettanomyces nanus</name>
    <dbReference type="NCBI Taxonomy" id="13502"/>
    <lineage>
        <taxon>Eukaryota</taxon>
        <taxon>Fungi</taxon>
        <taxon>Dikarya</taxon>
        <taxon>Ascomycota</taxon>
        <taxon>Saccharomycotina</taxon>
        <taxon>Pichiomycetes</taxon>
        <taxon>Pichiales</taxon>
        <taxon>Pichiaceae</taxon>
        <taxon>Brettanomyces</taxon>
    </lineage>
</organism>
<dbReference type="PROSITE" id="PS50002">
    <property type="entry name" value="SH3"/>
    <property type="match status" value="1"/>
</dbReference>
<keyword evidence="6" id="KW-0653">Protein transport</keyword>
<dbReference type="GeneID" id="62196125"/>
<evidence type="ECO:0000256" key="8">
    <source>
        <dbReference type="ARBA" id="ARBA00023010"/>
    </source>
</evidence>
<keyword evidence="5" id="KW-0812">Transmembrane</keyword>
<dbReference type="GO" id="GO:0005778">
    <property type="term" value="C:peroxisomal membrane"/>
    <property type="evidence" value="ECO:0007669"/>
    <property type="project" value="UniProtKB-SubCell"/>
</dbReference>
<dbReference type="Gene3D" id="2.30.30.40">
    <property type="entry name" value="SH3 Domains"/>
    <property type="match status" value="1"/>
</dbReference>
<dbReference type="EMBL" id="CP064814">
    <property type="protein sequence ID" value="QPG75371.1"/>
    <property type="molecule type" value="Genomic_DNA"/>
</dbReference>
<dbReference type="SMART" id="SM00326">
    <property type="entry name" value="SH3"/>
    <property type="match status" value="1"/>
</dbReference>
<evidence type="ECO:0000256" key="3">
    <source>
        <dbReference type="ARBA" id="ARBA00022443"/>
    </source>
</evidence>
<evidence type="ECO:0000256" key="9">
    <source>
        <dbReference type="ARBA" id="ARBA00023136"/>
    </source>
</evidence>
<dbReference type="GO" id="GO:1990429">
    <property type="term" value="C:peroxisomal importomer complex"/>
    <property type="evidence" value="ECO:0007669"/>
    <property type="project" value="TreeGrafter"/>
</dbReference>
<dbReference type="InterPro" id="IPR036028">
    <property type="entry name" value="SH3-like_dom_sf"/>
</dbReference>
<dbReference type="Proteomes" id="UP000662931">
    <property type="component" value="Chromosome 3"/>
</dbReference>
<evidence type="ECO:0000313" key="17">
    <source>
        <dbReference type="EMBL" id="QPG75371.1"/>
    </source>
</evidence>
<evidence type="ECO:0000313" key="18">
    <source>
        <dbReference type="Proteomes" id="UP000662931"/>
    </source>
</evidence>
<comment type="subcellular location">
    <subcellularLocation>
        <location evidence="1">Peroxisome membrane</location>
        <topology evidence="1">Single-pass membrane protein</topology>
    </subcellularLocation>
</comment>
<comment type="similarity">
    <text evidence="2">Belongs to the peroxin-13 family.</text>
</comment>
<dbReference type="InterPro" id="IPR001452">
    <property type="entry name" value="SH3_domain"/>
</dbReference>
<keyword evidence="3 14" id="KW-0728">SH3 domain</keyword>
<evidence type="ECO:0000259" key="16">
    <source>
        <dbReference type="PROSITE" id="PS50002"/>
    </source>
</evidence>
<evidence type="ECO:0000256" key="2">
    <source>
        <dbReference type="ARBA" id="ARBA00006033"/>
    </source>
</evidence>
<evidence type="ECO:0000256" key="12">
    <source>
        <dbReference type="ARBA" id="ARBA00034535"/>
    </source>
</evidence>
<keyword evidence="4" id="KW-0813">Transport</keyword>
<keyword evidence="7" id="KW-1133">Transmembrane helix</keyword>
<dbReference type="InterPro" id="IPR007223">
    <property type="entry name" value="Peroxin-13_N"/>
</dbReference>
<evidence type="ECO:0000256" key="5">
    <source>
        <dbReference type="ARBA" id="ARBA00022692"/>
    </source>
</evidence>
<dbReference type="PANTHER" id="PTHR19332:SF1">
    <property type="entry name" value="PEROXISOMAL MEMBRANE PROTEIN PEX13"/>
    <property type="match status" value="1"/>
</dbReference>
<dbReference type="GO" id="GO:0016560">
    <property type="term" value="P:protein import into peroxisome matrix, docking"/>
    <property type="evidence" value="ECO:0007669"/>
    <property type="project" value="InterPro"/>
</dbReference>
<keyword evidence="9" id="KW-0472">Membrane</keyword>
<dbReference type="Pfam" id="PF04088">
    <property type="entry name" value="Peroxin-13_N"/>
    <property type="match status" value="1"/>
</dbReference>
<dbReference type="FunFam" id="2.30.30.40:FF:000128">
    <property type="entry name" value="Peroxisomal membrane protein (Pex13)"/>
    <property type="match status" value="1"/>
</dbReference>
<evidence type="ECO:0000256" key="7">
    <source>
        <dbReference type="ARBA" id="ARBA00022989"/>
    </source>
</evidence>
<evidence type="ECO:0000256" key="11">
    <source>
        <dbReference type="ARBA" id="ARBA00029693"/>
    </source>
</evidence>
<sequence length="427" mass="46412">MSSSRPKPWEVSSGTSGASVGLNTTGSTQTQQVAQSSHMNTSSDNSDNAPALPEKPQTLRNASTDMNTNTNNPSAPDSYGTGYNNNPGYGSGIGSYGSYGSYGSGMYGSGMYGSGMYGSGMYGSGLGMYGSGLGMGGGMFGGNNFAGSLAQGTETTFQLIESFIGAVTGFAQMLESTYYATHNSFFTMMSVAEQFSHLKDALGSLLGIYAVMGWIKKLLRRLKGSKTRFSIDEFKKYQKRIEQSGLNRNNKSISNGSNDNNKNGRGSLKPLLFFLAAVFGMPYLLKKLVTTVARQQQQRVLQRRQQQQQQQNQQGIAARNGNLIGNALEILDPKKLEFARVMYNFNPENEQMELGLKKGDLVAILSKSGPNGEPSNWWRCRSRDGRLGFVPYNYLEVIKRVRNGEKVVSAEKSDDSLKTGLKKQATE</sequence>
<dbReference type="AlphaFoldDB" id="A0A875S0T4"/>
<feature type="compositionally biased region" description="Polar residues" evidence="15">
    <location>
        <begin position="12"/>
        <end position="48"/>
    </location>
</feature>
<dbReference type="PANTHER" id="PTHR19332">
    <property type="entry name" value="PEROXISOMAL MEMBRANE PROTEIN PEX13"/>
    <property type="match status" value="1"/>
</dbReference>
<evidence type="ECO:0000256" key="4">
    <source>
        <dbReference type="ARBA" id="ARBA00022448"/>
    </source>
</evidence>
<keyword evidence="8" id="KW-0811">Translocation</keyword>
<keyword evidence="10" id="KW-0576">Peroxisome</keyword>
<name>A0A875S0T4_EENNA</name>
<evidence type="ECO:0000256" key="10">
    <source>
        <dbReference type="ARBA" id="ARBA00023140"/>
    </source>
</evidence>
<evidence type="ECO:0000256" key="1">
    <source>
        <dbReference type="ARBA" id="ARBA00004549"/>
    </source>
</evidence>
<gene>
    <name evidence="17" type="ORF">FOA43_002724</name>
</gene>
<accession>A0A875S0T4</accession>
<evidence type="ECO:0000256" key="6">
    <source>
        <dbReference type="ARBA" id="ARBA00022927"/>
    </source>
</evidence>
<feature type="compositionally biased region" description="Polar residues" evidence="15">
    <location>
        <begin position="58"/>
        <end position="75"/>
    </location>
</feature>
<dbReference type="Pfam" id="PF07653">
    <property type="entry name" value="SH3_2"/>
    <property type="match status" value="1"/>
</dbReference>
<dbReference type="RefSeq" id="XP_038778936.1">
    <property type="nucleotide sequence ID" value="XM_038923008.1"/>
</dbReference>
<dbReference type="PRINTS" id="PR00452">
    <property type="entry name" value="SH3DOMAIN"/>
</dbReference>
<comment type="subunit">
    <text evidence="13">Interacts (via SH3 domain) with PEX14 (via SH3-binding motif); forming the PEX13-PEX14 docking complex.</text>
</comment>
<feature type="region of interest" description="Disordered" evidence="15">
    <location>
        <begin position="1"/>
        <end position="82"/>
    </location>
</feature>
<evidence type="ECO:0000256" key="15">
    <source>
        <dbReference type="SAM" id="MobiDB-lite"/>
    </source>
</evidence>
<feature type="domain" description="SH3" evidence="16">
    <location>
        <begin position="334"/>
        <end position="400"/>
    </location>
</feature>
<reference evidence="17" key="1">
    <citation type="submission" date="2020-10" db="EMBL/GenBank/DDBJ databases">
        <authorList>
            <person name="Roach M.J.R."/>
        </authorList>
    </citation>
    <scope>NUCLEOTIDE SEQUENCE</scope>
    <source>
        <strain evidence="17">CBS 1945</strain>
    </source>
</reference>
<dbReference type="CDD" id="cd11771">
    <property type="entry name" value="SH3_Pex13p_fungal"/>
    <property type="match status" value="1"/>
</dbReference>
<proteinExistence type="inferred from homology"/>
<dbReference type="InterPro" id="IPR035463">
    <property type="entry name" value="Pex13"/>
</dbReference>
<dbReference type="KEGG" id="bnn:FOA43_002724"/>
<dbReference type="OrthoDB" id="10037838at2759"/>
<dbReference type="SUPFAM" id="SSF50044">
    <property type="entry name" value="SH3-domain"/>
    <property type="match status" value="1"/>
</dbReference>
<evidence type="ECO:0000256" key="14">
    <source>
        <dbReference type="PROSITE-ProRule" id="PRU00192"/>
    </source>
</evidence>
<keyword evidence="18" id="KW-1185">Reference proteome</keyword>